<reference evidence="1 2" key="1">
    <citation type="submission" date="2017-12" db="EMBL/GenBank/DDBJ databases">
        <title>Sequencing the genomes of 1000 Actinobacteria strains.</title>
        <authorList>
            <person name="Klenk H.-P."/>
        </authorList>
    </citation>
    <scope>NUCLEOTIDE SEQUENCE [LARGE SCALE GENOMIC DNA]</scope>
    <source>
        <strain evidence="1 2">DSM 44489</strain>
    </source>
</reference>
<dbReference type="EMBL" id="PJMW01000002">
    <property type="protein sequence ID" value="PKV80472.1"/>
    <property type="molecule type" value="Genomic_DNA"/>
</dbReference>
<proteinExistence type="predicted"/>
<evidence type="ECO:0008006" key="3">
    <source>
        <dbReference type="Google" id="ProtNLM"/>
    </source>
</evidence>
<evidence type="ECO:0000313" key="2">
    <source>
        <dbReference type="Proteomes" id="UP000233766"/>
    </source>
</evidence>
<gene>
    <name evidence="1" type="ORF">ATK86_4900</name>
</gene>
<dbReference type="AlphaFoldDB" id="A0A2N3VFS7"/>
<name>A0A2N3VFS7_9NOCA</name>
<dbReference type="Proteomes" id="UP000233766">
    <property type="component" value="Unassembled WGS sequence"/>
</dbReference>
<evidence type="ECO:0000313" key="1">
    <source>
        <dbReference type="EMBL" id="PKV80472.1"/>
    </source>
</evidence>
<sequence length="376" mass="40472">MALNGGKGSGVGIDASVLRSARRARGWSQTRLISALQEQADRDRVGLMTTASLRVALSRWENGHVVPDEVHGRLLRRVLELDEASIAPVPTSDDGSDDGSLFALLSGHTNSLRLLDRRLGAPVVRVQTASHVIALEKLWRGASGSDRVSIARAQADTAALAAWQDFDVGDHDGASRHYMLAKQAASRAGDSVLLAHAIGEHAVMLAETGKVAEAAANVVKAEAMPMLPMLLRSWLAATHAQIATTLPGQEQSVRAALSRAEIDLVRSTDGDEALMPYLSLNAVHLQRWQGHVLVRAGDMAGGDVARAALNDLPEEFVRARCGQLLDLAEANLGHEWDEARGHLDAAGSTIAQLGSMRLRKRHELLARRLRCRFALE</sequence>
<comment type="caution">
    <text evidence="1">The sequence shown here is derived from an EMBL/GenBank/DDBJ whole genome shotgun (WGS) entry which is preliminary data.</text>
</comment>
<organism evidence="1 2">
    <name type="scientific">Nocardia fluminea</name>
    <dbReference type="NCBI Taxonomy" id="134984"/>
    <lineage>
        <taxon>Bacteria</taxon>
        <taxon>Bacillati</taxon>
        <taxon>Actinomycetota</taxon>
        <taxon>Actinomycetes</taxon>
        <taxon>Mycobacteriales</taxon>
        <taxon>Nocardiaceae</taxon>
        <taxon>Nocardia</taxon>
    </lineage>
</organism>
<keyword evidence="2" id="KW-1185">Reference proteome</keyword>
<accession>A0A2N3VFS7</accession>
<protein>
    <recommendedName>
        <fullName evidence="3">HTH cro/C1-type domain-containing protein</fullName>
    </recommendedName>
</protein>